<dbReference type="HAMAP" id="MF_01457">
    <property type="entry name" value="YcgR"/>
    <property type="match status" value="1"/>
</dbReference>
<name>A0A930BQE2_9RHOO</name>
<dbReference type="GO" id="GO:0071945">
    <property type="term" value="P:regulation of bacterial-type flagellum-dependent cell motility by regulation of motor speed"/>
    <property type="evidence" value="ECO:0007669"/>
    <property type="project" value="UniProtKB-UniRule"/>
</dbReference>
<evidence type="ECO:0000256" key="2">
    <source>
        <dbReference type="ARBA" id="ARBA00022741"/>
    </source>
</evidence>
<comment type="subunit">
    <text evidence="4">Monomer. Interacts with the flagellar basal bodies.</text>
</comment>
<comment type="caution">
    <text evidence="7">The sequence shown here is derived from an EMBL/GenBank/DDBJ whole genome shotgun (WGS) entry which is preliminary data.</text>
</comment>
<dbReference type="GO" id="GO:0071973">
    <property type="term" value="P:bacterial-type flagellum-dependent cell motility"/>
    <property type="evidence" value="ECO:0007669"/>
    <property type="project" value="UniProtKB-UniRule"/>
</dbReference>
<comment type="subcellular location">
    <subcellularLocation>
        <location evidence="4">Bacterial flagellum basal body</location>
    </subcellularLocation>
</comment>
<dbReference type="InterPro" id="IPR009875">
    <property type="entry name" value="PilZ_domain"/>
</dbReference>
<dbReference type="Pfam" id="PF07238">
    <property type="entry name" value="PilZ"/>
    <property type="match status" value="1"/>
</dbReference>
<keyword evidence="2 4" id="KW-0547">Nucleotide-binding</keyword>
<evidence type="ECO:0000313" key="8">
    <source>
        <dbReference type="Proteomes" id="UP000718593"/>
    </source>
</evidence>
<comment type="similarity">
    <text evidence="4">Belongs to the YcgR family.</text>
</comment>
<dbReference type="InterPro" id="IPR009926">
    <property type="entry name" value="T3SS_YcgR_PilZN"/>
</dbReference>
<dbReference type="AlphaFoldDB" id="A0A930BQE2"/>
<evidence type="ECO:0000256" key="1">
    <source>
        <dbReference type="ARBA" id="ARBA00022636"/>
    </source>
</evidence>
<evidence type="ECO:0000256" key="4">
    <source>
        <dbReference type="HAMAP-Rule" id="MF_01457"/>
    </source>
</evidence>
<dbReference type="Pfam" id="PF07317">
    <property type="entry name" value="PilZN"/>
    <property type="match status" value="1"/>
</dbReference>
<dbReference type="EMBL" id="JABZMI010000055">
    <property type="protein sequence ID" value="MBF1164299.1"/>
    <property type="molecule type" value="Genomic_DNA"/>
</dbReference>
<protein>
    <recommendedName>
        <fullName evidence="4">Flagellar brake protein YcgR</fullName>
    </recommendedName>
    <alternativeName>
        <fullName evidence="4">Cyclic di-GMP binding protein YcgR</fullName>
    </alternativeName>
</protein>
<keyword evidence="3 4" id="KW-0975">Bacterial flagellum</keyword>
<keyword evidence="7" id="KW-0282">Flagellum</keyword>
<sequence>MTEYGQYFVDSPSEIAYYLNLLIRKGKLLSVYIDGGARYFLTALLGLDEARGLLLLDPASDEALNIQAKAAGKLTLTASLNRVKMQFRLPPPVEDKHLDRRALAAPLPDRLLRLQRREYFRLQPPVAAPLRCRIELTDAAGENRLVEWGVADISAGGVSLIVPMTEQAACRPDTLLENCRLEIPDDGVVLINLRVRKVVELSTEHGLNQLRVGCKFVNVPASRLAVVERYITRIERQRTAKFSGLAD</sequence>
<gene>
    <name evidence="4" type="primary">ycgR</name>
    <name evidence="7" type="ORF">HXL68_04570</name>
</gene>
<accession>A0A930BQE2</accession>
<comment type="function">
    <text evidence="4">Acts as a flagellar brake, regulating swimming and swarming in a bis-(3'-5') cyclic diguanylic acid (c-di-GMP)-dependent manner. Binds 1 c-di-GMP dimer per subunit. Increasing levels of c-di-GMP lead to decreased motility.</text>
</comment>
<feature type="domain" description="Type III secretion system flagellar brake protein YcgR PilZN" evidence="6">
    <location>
        <begin position="7"/>
        <end position="113"/>
    </location>
</feature>
<keyword evidence="7" id="KW-0966">Cell projection</keyword>
<evidence type="ECO:0000259" key="5">
    <source>
        <dbReference type="Pfam" id="PF07238"/>
    </source>
</evidence>
<organism evidence="7 8">
    <name type="scientific">Dechloromonas agitata</name>
    <dbReference type="NCBI Taxonomy" id="73030"/>
    <lineage>
        <taxon>Bacteria</taxon>
        <taxon>Pseudomonadati</taxon>
        <taxon>Pseudomonadota</taxon>
        <taxon>Betaproteobacteria</taxon>
        <taxon>Rhodocyclales</taxon>
        <taxon>Azonexaceae</taxon>
        <taxon>Dechloromonas</taxon>
    </lineage>
</organism>
<dbReference type="Gene3D" id="2.40.10.220">
    <property type="entry name" value="predicted glycosyltransferase like domains"/>
    <property type="match status" value="1"/>
</dbReference>
<proteinExistence type="inferred from homology"/>
<dbReference type="GO" id="GO:0035438">
    <property type="term" value="F:cyclic-di-GMP binding"/>
    <property type="evidence" value="ECO:0007669"/>
    <property type="project" value="UniProtKB-UniRule"/>
</dbReference>
<evidence type="ECO:0000313" key="7">
    <source>
        <dbReference type="EMBL" id="MBF1164299.1"/>
    </source>
</evidence>
<dbReference type="InterPro" id="IPR012349">
    <property type="entry name" value="Split_barrel_FMN-bd"/>
</dbReference>
<keyword evidence="1 4" id="KW-0973">c-di-GMP</keyword>
<evidence type="ECO:0000259" key="6">
    <source>
        <dbReference type="Pfam" id="PF07317"/>
    </source>
</evidence>
<dbReference type="GO" id="GO:0009425">
    <property type="term" value="C:bacterial-type flagellum basal body"/>
    <property type="evidence" value="ECO:0007669"/>
    <property type="project" value="UniProtKB-SubCell"/>
</dbReference>
<feature type="domain" description="PilZ" evidence="5">
    <location>
        <begin position="115"/>
        <end position="232"/>
    </location>
</feature>
<dbReference type="InterPro" id="IPR023787">
    <property type="entry name" value="T3SS_YcgR"/>
</dbReference>
<reference evidence="7" key="1">
    <citation type="submission" date="2020-04" db="EMBL/GenBank/DDBJ databases">
        <title>Deep metagenomics examines the oral microbiome during advanced dental caries in children, revealing novel taxa and co-occurrences with host molecules.</title>
        <authorList>
            <person name="Baker J.L."/>
            <person name="Morton J.T."/>
            <person name="Dinis M."/>
            <person name="Alvarez R."/>
            <person name="Tran N.C."/>
            <person name="Knight R."/>
            <person name="Edlund A."/>
        </authorList>
    </citation>
    <scope>NUCLEOTIDE SEQUENCE</scope>
    <source>
        <strain evidence="7">JCVI_32_bin.24</strain>
    </source>
</reference>
<evidence type="ECO:0000256" key="3">
    <source>
        <dbReference type="ARBA" id="ARBA00023143"/>
    </source>
</evidence>
<dbReference type="Proteomes" id="UP000718593">
    <property type="component" value="Unassembled WGS sequence"/>
</dbReference>
<dbReference type="Gene3D" id="2.30.110.10">
    <property type="entry name" value="Electron Transport, Fmn-binding Protein, Chain A"/>
    <property type="match status" value="1"/>
</dbReference>
<keyword evidence="7" id="KW-0969">Cilium</keyword>